<dbReference type="SUPFAM" id="SSF47923">
    <property type="entry name" value="Ypt/Rab-GAP domain of gyp1p"/>
    <property type="match status" value="2"/>
</dbReference>
<dbReference type="InterPro" id="IPR050302">
    <property type="entry name" value="Rab_GAP_TBC_domain"/>
</dbReference>
<feature type="compositionally biased region" description="Polar residues" evidence="1">
    <location>
        <begin position="134"/>
        <end position="145"/>
    </location>
</feature>
<reference evidence="3" key="1">
    <citation type="submission" date="2021-05" db="EMBL/GenBank/DDBJ databases">
        <title>The genome of the haptophyte Pavlova lutheri (Diacronema luteri, Pavlovales) - a model for lipid biosynthesis in eukaryotic algae.</title>
        <authorList>
            <person name="Hulatt C.J."/>
            <person name="Posewitz M.C."/>
        </authorList>
    </citation>
    <scope>NUCLEOTIDE SEQUENCE</scope>
    <source>
        <strain evidence="3">NIVA-4/92</strain>
    </source>
</reference>
<keyword evidence="4" id="KW-1185">Reference proteome</keyword>
<sequence length="547" mass="57957">MSASVSAAHGRCDELCACKGRRRDGDAGGARVVVGRALAGAHADDERAEIEPDEAAPRWRPSPCSASLERVASIDDWPDTPPNPPLACALAGAPNVGGAPTELRLRIDEATQSARARADGGVEGASSDAAAGNAFTSSTRPTSYWASRPVSPGAGARARASLVRASTAPLDPQVVAATALAHAVVALAAEQPSREARRRLRDEHRRDEEMLRALVEWRTHLSPHFATARTSRRLQHLVRTGVPPAVRPELWKMAIGNALGITREHVAACGTAGAGVDDAEAEAKRARTEAALRRMVEVDMARTLPELSALFTSDGELYGACVFALRSCALLSPHGWWCGYVQGQTFLGAVLSLNCEGDELLAAQMLANLMNRPLLRALYSMEPTARTRSFELHDELLALALPRVRARFCGAGVRAEQYVLDWFLTLFAKALPLDVAVRLWDLILVEGDAALFRAAIGMLGHHAPLLLDAQLEDDELMRLVSRLPPPATVAEADALVASVHGTCLPAHLIVERLGRIGASADAAAHRRASQPGGGAAPAPIGAAAATE</sequence>
<feature type="domain" description="Rab-GAP TBC" evidence="2">
    <location>
        <begin position="241"/>
        <end position="447"/>
    </location>
</feature>
<dbReference type="Gene3D" id="1.10.8.270">
    <property type="entry name" value="putative rabgap domain of human tbc1 domain family member 14 like domains"/>
    <property type="match status" value="1"/>
</dbReference>
<dbReference type="SMART" id="SM00164">
    <property type="entry name" value="TBC"/>
    <property type="match status" value="1"/>
</dbReference>
<dbReference type="PANTHER" id="PTHR47219:SF9">
    <property type="entry name" value="GTPASE ACTIVATING PROTEIN AND CENTROSOME-ASSOCIATED, ISOFORM B"/>
    <property type="match status" value="1"/>
</dbReference>
<evidence type="ECO:0000313" key="3">
    <source>
        <dbReference type="EMBL" id="KAG8461992.1"/>
    </source>
</evidence>
<evidence type="ECO:0000259" key="2">
    <source>
        <dbReference type="PROSITE" id="PS50086"/>
    </source>
</evidence>
<dbReference type="PROSITE" id="PS50086">
    <property type="entry name" value="TBC_RABGAP"/>
    <property type="match status" value="1"/>
</dbReference>
<gene>
    <name evidence="3" type="ORF">KFE25_014011</name>
</gene>
<dbReference type="PANTHER" id="PTHR47219">
    <property type="entry name" value="RAB GTPASE-ACTIVATING PROTEIN 1-LIKE"/>
    <property type="match status" value="1"/>
</dbReference>
<dbReference type="EMBL" id="JAGTXO010000023">
    <property type="protein sequence ID" value="KAG8461992.1"/>
    <property type="molecule type" value="Genomic_DNA"/>
</dbReference>
<feature type="region of interest" description="Disordered" evidence="1">
    <location>
        <begin position="39"/>
        <end position="63"/>
    </location>
</feature>
<dbReference type="InterPro" id="IPR035969">
    <property type="entry name" value="Rab-GAP_TBC_sf"/>
</dbReference>
<protein>
    <recommendedName>
        <fullName evidence="2">Rab-GAP TBC domain-containing protein</fullName>
    </recommendedName>
</protein>
<dbReference type="Proteomes" id="UP000751190">
    <property type="component" value="Unassembled WGS sequence"/>
</dbReference>
<proteinExistence type="predicted"/>
<dbReference type="GO" id="GO:0031267">
    <property type="term" value="F:small GTPase binding"/>
    <property type="evidence" value="ECO:0007669"/>
    <property type="project" value="TreeGrafter"/>
</dbReference>
<dbReference type="GO" id="GO:0005096">
    <property type="term" value="F:GTPase activator activity"/>
    <property type="evidence" value="ECO:0007669"/>
    <property type="project" value="TreeGrafter"/>
</dbReference>
<evidence type="ECO:0000313" key="4">
    <source>
        <dbReference type="Proteomes" id="UP000751190"/>
    </source>
</evidence>
<dbReference type="Pfam" id="PF00566">
    <property type="entry name" value="RabGAP-TBC"/>
    <property type="match status" value="1"/>
</dbReference>
<accession>A0A8J6C4T1</accession>
<dbReference type="AlphaFoldDB" id="A0A8J6C4T1"/>
<dbReference type="Gene3D" id="1.10.472.80">
    <property type="entry name" value="Ypt/Rab-GAP domain of gyp1p, domain 3"/>
    <property type="match status" value="1"/>
</dbReference>
<name>A0A8J6C4T1_DIALT</name>
<comment type="caution">
    <text evidence="3">The sequence shown here is derived from an EMBL/GenBank/DDBJ whole genome shotgun (WGS) entry which is preliminary data.</text>
</comment>
<feature type="compositionally biased region" description="Low complexity" evidence="1">
    <location>
        <begin position="536"/>
        <end position="547"/>
    </location>
</feature>
<feature type="region of interest" description="Disordered" evidence="1">
    <location>
        <begin position="527"/>
        <end position="547"/>
    </location>
</feature>
<dbReference type="OrthoDB" id="294251at2759"/>
<dbReference type="Gene3D" id="1.10.10.750">
    <property type="entry name" value="Ypt/Rab-GAP domain of gyp1p, domain 1"/>
    <property type="match status" value="1"/>
</dbReference>
<dbReference type="InterPro" id="IPR000195">
    <property type="entry name" value="Rab-GAP-TBC_dom"/>
</dbReference>
<evidence type="ECO:0000256" key="1">
    <source>
        <dbReference type="SAM" id="MobiDB-lite"/>
    </source>
</evidence>
<organism evidence="3 4">
    <name type="scientific">Diacronema lutheri</name>
    <name type="common">Unicellular marine alga</name>
    <name type="synonym">Monochrysis lutheri</name>
    <dbReference type="NCBI Taxonomy" id="2081491"/>
    <lineage>
        <taxon>Eukaryota</taxon>
        <taxon>Haptista</taxon>
        <taxon>Haptophyta</taxon>
        <taxon>Pavlovophyceae</taxon>
        <taxon>Pavlovales</taxon>
        <taxon>Pavlovaceae</taxon>
        <taxon>Diacronema</taxon>
    </lineage>
</organism>
<feature type="region of interest" description="Disordered" evidence="1">
    <location>
        <begin position="119"/>
        <end position="150"/>
    </location>
</feature>